<dbReference type="Pfam" id="PF13673">
    <property type="entry name" value="Acetyltransf_10"/>
    <property type="match status" value="1"/>
</dbReference>
<dbReference type="EMBL" id="BSND01000006">
    <property type="protein sequence ID" value="GLQ00523.1"/>
    <property type="molecule type" value="Genomic_DNA"/>
</dbReference>
<dbReference type="PANTHER" id="PTHR43420">
    <property type="entry name" value="ACETYLTRANSFERASE"/>
    <property type="match status" value="1"/>
</dbReference>
<dbReference type="InterPro" id="IPR021770">
    <property type="entry name" value="DUF3335"/>
</dbReference>
<gene>
    <name evidence="4" type="ORF">GCM10007891_23760</name>
</gene>
<keyword evidence="2" id="KW-0012">Acyltransferase</keyword>
<dbReference type="Pfam" id="PF11814">
    <property type="entry name" value="DUF3335"/>
    <property type="match status" value="1"/>
</dbReference>
<evidence type="ECO:0000313" key="5">
    <source>
        <dbReference type="Proteomes" id="UP001161423"/>
    </source>
</evidence>
<dbReference type="InterPro" id="IPR050680">
    <property type="entry name" value="YpeA/RimI_acetyltransf"/>
</dbReference>
<dbReference type="SUPFAM" id="SSF55729">
    <property type="entry name" value="Acyl-CoA N-acyltransferases (Nat)"/>
    <property type="match status" value="1"/>
</dbReference>
<evidence type="ECO:0000259" key="3">
    <source>
        <dbReference type="PROSITE" id="PS51186"/>
    </source>
</evidence>
<dbReference type="Proteomes" id="UP001161423">
    <property type="component" value="Unassembled WGS sequence"/>
</dbReference>
<reference evidence="4" key="1">
    <citation type="journal article" date="2014" name="Int. J. Syst. Evol. Microbiol.">
        <title>Complete genome of a new Firmicutes species belonging to the dominant human colonic microbiota ('Ruminococcus bicirculans') reveals two chromosomes and a selective capacity to utilize plant glucans.</title>
        <authorList>
            <consortium name="NISC Comparative Sequencing Program"/>
            <person name="Wegmann U."/>
            <person name="Louis P."/>
            <person name="Goesmann A."/>
            <person name="Henrissat B."/>
            <person name="Duncan S.H."/>
            <person name="Flint H.J."/>
        </authorList>
    </citation>
    <scope>NUCLEOTIDE SEQUENCE</scope>
    <source>
        <strain evidence="4">NBRC 102424</strain>
    </source>
</reference>
<evidence type="ECO:0000313" key="4">
    <source>
        <dbReference type="EMBL" id="GLQ00523.1"/>
    </source>
</evidence>
<dbReference type="RefSeq" id="WP_284723474.1">
    <property type="nucleotide sequence ID" value="NZ_BSND01000006.1"/>
</dbReference>
<reference evidence="4" key="2">
    <citation type="submission" date="2023-01" db="EMBL/GenBank/DDBJ databases">
        <title>Draft genome sequence of Methylophaga thalassica strain NBRC 102424.</title>
        <authorList>
            <person name="Sun Q."/>
            <person name="Mori K."/>
        </authorList>
    </citation>
    <scope>NUCLEOTIDE SEQUENCE</scope>
    <source>
        <strain evidence="4">NBRC 102424</strain>
    </source>
</reference>
<proteinExistence type="predicted"/>
<dbReference type="Gene3D" id="3.40.630.30">
    <property type="match status" value="1"/>
</dbReference>
<dbReference type="Gene3D" id="3.90.70.10">
    <property type="entry name" value="Cysteine proteinases"/>
    <property type="match status" value="1"/>
</dbReference>
<feature type="domain" description="N-acetyltransferase" evidence="3">
    <location>
        <begin position="9"/>
        <end position="155"/>
    </location>
</feature>
<dbReference type="InterPro" id="IPR000182">
    <property type="entry name" value="GNAT_dom"/>
</dbReference>
<keyword evidence="1" id="KW-0808">Transferase</keyword>
<organism evidence="4 5">
    <name type="scientific">Methylophaga thalassica</name>
    <dbReference type="NCBI Taxonomy" id="40223"/>
    <lineage>
        <taxon>Bacteria</taxon>
        <taxon>Pseudomonadati</taxon>
        <taxon>Pseudomonadota</taxon>
        <taxon>Gammaproteobacteria</taxon>
        <taxon>Thiotrichales</taxon>
        <taxon>Piscirickettsiaceae</taxon>
        <taxon>Methylophaga</taxon>
    </lineage>
</organism>
<dbReference type="InterPro" id="IPR016181">
    <property type="entry name" value="Acyl_CoA_acyltransferase"/>
</dbReference>
<sequence>MPTITPAEFLLREATLDDVNALSKLEEACFETDRISRRSFKWMIKKGHNLLLVATSNEQLVAYVLLLYSQGTSLGRVYSLAVDAHYRKAGIAAKLMQEAETQALDDGRSFLRLEVRPDNFGAIKLYEKLGYQPFDIVSDFYEDHADAIRMMKVLHHVPEVTHPEVSHYSQSTDFTCGPACLMMAMKSMDEELALTRQLELQLWREATTIFMTSGHGGCSPQGLALAANERGLKTTLVCNSDDIPFINGVRSEEKKSVIECVHQDFIEKIARSDIKQVKAPVDSALLREYLSKGSLALVLISSYRLNQSKSPHWILVVSVSDTFVYFHDPDVDWDDNKSVTDSGYIPVTHKEFNRMIGYGKPRYQAAVIVSPANKK</sequence>
<evidence type="ECO:0000256" key="1">
    <source>
        <dbReference type="ARBA" id="ARBA00022679"/>
    </source>
</evidence>
<dbReference type="PANTHER" id="PTHR43420:SF12">
    <property type="entry name" value="N-ACETYLTRANSFERASE DOMAIN-CONTAINING PROTEIN"/>
    <property type="match status" value="1"/>
</dbReference>
<protein>
    <submittedName>
        <fullName evidence="4">GNAT family N-acetyltransferase</fullName>
    </submittedName>
</protein>
<keyword evidence="5" id="KW-1185">Reference proteome</keyword>
<dbReference type="CDD" id="cd04301">
    <property type="entry name" value="NAT_SF"/>
    <property type="match status" value="1"/>
</dbReference>
<name>A0ABQ5TY50_9GAMM</name>
<accession>A0ABQ5TY50</accession>
<evidence type="ECO:0000256" key="2">
    <source>
        <dbReference type="ARBA" id="ARBA00023315"/>
    </source>
</evidence>
<dbReference type="PROSITE" id="PS51186">
    <property type="entry name" value="GNAT"/>
    <property type="match status" value="1"/>
</dbReference>
<comment type="caution">
    <text evidence="4">The sequence shown here is derived from an EMBL/GenBank/DDBJ whole genome shotgun (WGS) entry which is preliminary data.</text>
</comment>